<proteinExistence type="inferred from homology"/>
<dbReference type="AlphaFoldDB" id="A0A3E5ER70"/>
<dbReference type="HAMAP" id="MF_00259">
    <property type="entry name" value="GcvT"/>
    <property type="match status" value="1"/>
</dbReference>
<evidence type="ECO:0000256" key="4">
    <source>
        <dbReference type="ARBA" id="ARBA00022679"/>
    </source>
</evidence>
<dbReference type="Gene3D" id="4.10.1250.10">
    <property type="entry name" value="Aminomethyltransferase fragment"/>
    <property type="match status" value="1"/>
</dbReference>
<reference evidence="11 12" key="1">
    <citation type="submission" date="2018-08" db="EMBL/GenBank/DDBJ databases">
        <title>A genome reference for cultivated species of the human gut microbiota.</title>
        <authorList>
            <person name="Zou Y."/>
            <person name="Xue W."/>
            <person name="Luo G."/>
        </authorList>
    </citation>
    <scope>NUCLEOTIDE SEQUENCE [LARGE SCALE GENOMIC DNA]</scope>
    <source>
        <strain evidence="11 12">OM03-2</strain>
    </source>
</reference>
<evidence type="ECO:0000313" key="11">
    <source>
        <dbReference type="EMBL" id="RGN91470.1"/>
    </source>
</evidence>
<evidence type="ECO:0000259" key="9">
    <source>
        <dbReference type="Pfam" id="PF01571"/>
    </source>
</evidence>
<dbReference type="NCBIfam" id="NF001567">
    <property type="entry name" value="PRK00389.1"/>
    <property type="match status" value="1"/>
</dbReference>
<evidence type="ECO:0000256" key="7">
    <source>
        <dbReference type="HAMAP-Rule" id="MF_00259"/>
    </source>
</evidence>
<name>A0A3E5ER70_9FIRM</name>
<dbReference type="GO" id="GO:0008483">
    <property type="term" value="F:transaminase activity"/>
    <property type="evidence" value="ECO:0007669"/>
    <property type="project" value="UniProtKB-KW"/>
</dbReference>
<dbReference type="InterPro" id="IPR006222">
    <property type="entry name" value="GCVT_N"/>
</dbReference>
<comment type="caution">
    <text evidence="11">The sequence shown here is derived from an EMBL/GenBank/DDBJ whole genome shotgun (WGS) entry which is preliminary data.</text>
</comment>
<dbReference type="FunFam" id="3.30.70.1400:FF:000001">
    <property type="entry name" value="Aminomethyltransferase"/>
    <property type="match status" value="1"/>
</dbReference>
<feature type="domain" description="Aminomethyltransferase C-terminal" evidence="10">
    <location>
        <begin position="284"/>
        <end position="360"/>
    </location>
</feature>
<evidence type="ECO:0000256" key="1">
    <source>
        <dbReference type="ARBA" id="ARBA00008609"/>
    </source>
</evidence>
<evidence type="ECO:0000256" key="3">
    <source>
        <dbReference type="ARBA" id="ARBA00022576"/>
    </source>
</evidence>
<keyword evidence="4 7" id="KW-0808">Transferase</keyword>
<dbReference type="FunFam" id="2.40.30.110:FF:000003">
    <property type="entry name" value="Aminomethyltransferase"/>
    <property type="match status" value="1"/>
</dbReference>
<dbReference type="Gene3D" id="2.40.30.110">
    <property type="entry name" value="Aminomethyltransferase beta-barrel domains"/>
    <property type="match status" value="1"/>
</dbReference>
<feature type="domain" description="GCVT N-terminal" evidence="9">
    <location>
        <begin position="7"/>
        <end position="264"/>
    </location>
</feature>
<dbReference type="GO" id="GO:0008168">
    <property type="term" value="F:methyltransferase activity"/>
    <property type="evidence" value="ECO:0007669"/>
    <property type="project" value="UniProtKB-KW"/>
</dbReference>
<dbReference type="SUPFAM" id="SSF101790">
    <property type="entry name" value="Aminomethyltransferase beta-barrel domain"/>
    <property type="match status" value="1"/>
</dbReference>
<dbReference type="Pfam" id="PF08669">
    <property type="entry name" value="GCV_T_C"/>
    <property type="match status" value="1"/>
</dbReference>
<dbReference type="RefSeq" id="WP_117606349.1">
    <property type="nucleotide sequence ID" value="NZ_QSVB01000006.1"/>
</dbReference>
<comment type="catalytic activity">
    <reaction evidence="6 7">
        <text>N(6)-[(R)-S(8)-aminomethyldihydrolipoyl]-L-lysyl-[protein] + (6S)-5,6,7,8-tetrahydrofolate = N(6)-[(R)-dihydrolipoyl]-L-lysyl-[protein] + (6R)-5,10-methylene-5,6,7,8-tetrahydrofolate + NH4(+)</text>
        <dbReference type="Rhea" id="RHEA:16945"/>
        <dbReference type="Rhea" id="RHEA-COMP:10475"/>
        <dbReference type="Rhea" id="RHEA-COMP:10492"/>
        <dbReference type="ChEBI" id="CHEBI:15636"/>
        <dbReference type="ChEBI" id="CHEBI:28938"/>
        <dbReference type="ChEBI" id="CHEBI:57453"/>
        <dbReference type="ChEBI" id="CHEBI:83100"/>
        <dbReference type="ChEBI" id="CHEBI:83143"/>
        <dbReference type="EC" id="2.1.2.10"/>
    </reaction>
</comment>
<accession>A0A3E5ER70</accession>
<dbReference type="GO" id="GO:0019464">
    <property type="term" value="P:glycine decarboxylation via glycine cleavage system"/>
    <property type="evidence" value="ECO:0007669"/>
    <property type="project" value="UniProtKB-UniRule"/>
</dbReference>
<feature type="binding site" evidence="8">
    <location>
        <position position="197"/>
    </location>
    <ligand>
        <name>substrate</name>
    </ligand>
</feature>
<dbReference type="Pfam" id="PF01571">
    <property type="entry name" value="GCV_T"/>
    <property type="match status" value="1"/>
</dbReference>
<evidence type="ECO:0000256" key="2">
    <source>
        <dbReference type="ARBA" id="ARBA00012616"/>
    </source>
</evidence>
<evidence type="ECO:0000313" key="12">
    <source>
        <dbReference type="Proteomes" id="UP000260841"/>
    </source>
</evidence>
<dbReference type="InterPro" id="IPR027266">
    <property type="entry name" value="TrmE/GcvT-like"/>
</dbReference>
<keyword evidence="11" id="KW-0489">Methyltransferase</keyword>
<dbReference type="NCBIfam" id="TIGR00528">
    <property type="entry name" value="gcvT"/>
    <property type="match status" value="1"/>
</dbReference>
<dbReference type="SUPFAM" id="SSF103025">
    <property type="entry name" value="Folate-binding domain"/>
    <property type="match status" value="1"/>
</dbReference>
<dbReference type="PANTHER" id="PTHR43757:SF2">
    <property type="entry name" value="AMINOMETHYLTRANSFERASE, MITOCHONDRIAL"/>
    <property type="match status" value="1"/>
</dbReference>
<dbReference type="Gene3D" id="3.30.1360.120">
    <property type="entry name" value="Probable tRNA modification gtpase trme, domain 1"/>
    <property type="match status" value="1"/>
</dbReference>
<dbReference type="GO" id="GO:0005960">
    <property type="term" value="C:glycine cleavage complex"/>
    <property type="evidence" value="ECO:0007669"/>
    <property type="project" value="InterPro"/>
</dbReference>
<dbReference type="GO" id="GO:0004047">
    <property type="term" value="F:aminomethyltransferase activity"/>
    <property type="evidence" value="ECO:0007669"/>
    <property type="project" value="UniProtKB-UniRule"/>
</dbReference>
<evidence type="ECO:0000259" key="10">
    <source>
        <dbReference type="Pfam" id="PF08669"/>
    </source>
</evidence>
<dbReference type="PANTHER" id="PTHR43757">
    <property type="entry name" value="AMINOMETHYLTRANSFERASE"/>
    <property type="match status" value="1"/>
</dbReference>
<dbReference type="InterPro" id="IPR022903">
    <property type="entry name" value="GcvT_bac"/>
</dbReference>
<evidence type="ECO:0000256" key="5">
    <source>
        <dbReference type="ARBA" id="ARBA00031395"/>
    </source>
</evidence>
<evidence type="ECO:0000256" key="6">
    <source>
        <dbReference type="ARBA" id="ARBA00047665"/>
    </source>
</evidence>
<dbReference type="Proteomes" id="UP000260841">
    <property type="component" value="Unassembled WGS sequence"/>
</dbReference>
<gene>
    <name evidence="7 11" type="primary">gcvT</name>
    <name evidence="11" type="ORF">DXB36_06960</name>
</gene>
<organism evidence="11 12">
    <name type="scientific">Dorea formicigenerans</name>
    <dbReference type="NCBI Taxonomy" id="39486"/>
    <lineage>
        <taxon>Bacteria</taxon>
        <taxon>Bacillati</taxon>
        <taxon>Bacillota</taxon>
        <taxon>Clostridia</taxon>
        <taxon>Lachnospirales</taxon>
        <taxon>Lachnospiraceae</taxon>
        <taxon>Dorea</taxon>
    </lineage>
</organism>
<dbReference type="FunFam" id="4.10.1250.10:FF:000001">
    <property type="entry name" value="Aminomethyltransferase"/>
    <property type="match status" value="1"/>
</dbReference>
<dbReference type="InterPro" id="IPR006223">
    <property type="entry name" value="GcvT"/>
</dbReference>
<dbReference type="InterPro" id="IPR028896">
    <property type="entry name" value="GcvT/YgfZ/DmdA"/>
</dbReference>
<dbReference type="EC" id="2.1.2.10" evidence="2 7"/>
<protein>
    <recommendedName>
        <fullName evidence="2 7">Aminomethyltransferase</fullName>
        <ecNumber evidence="2 7">2.1.2.10</ecNumber>
    </recommendedName>
    <alternativeName>
        <fullName evidence="5 7">Glycine cleavage system T protein</fullName>
    </alternativeName>
</protein>
<dbReference type="InterPro" id="IPR013977">
    <property type="entry name" value="GcvT_C"/>
</dbReference>
<sequence>MELKTPLYDAHVKAGGKIVPFAGYLLPVQYGTGVITEHMAVREKAGLFDVSHMGEVLCQGKDALANLQKLLTNDFTNMVDGQARYSPMCNENGGTVDDLIVYKRGDNDYFIVVNAANKDKDYQWMLDHQFGEVTFTDASSEYGQIALQGPKAMEILKKLTAEENIPKKYYHAVFDTEVAGIPCIISKTGYTGEDGVELYLASENAEKMWDALLEAGKDEGLIPCGLGARDTLRMEAAMPLYGHEMDDEISPLETGLKFAVKMGKEKDFIGKKAMEERGEPKITRIGLKVTGRGIIREHQDIYVGEKKIGHTTSGTHCPFLGYPIAMALVDAGSVEIGNKVEVDVRGRKVEAEVIALPFYKRAK</sequence>
<evidence type="ECO:0000256" key="8">
    <source>
        <dbReference type="PIRSR" id="PIRSR006487-1"/>
    </source>
</evidence>
<keyword evidence="3 7" id="KW-0032">Aminotransferase</keyword>
<dbReference type="GO" id="GO:0005829">
    <property type="term" value="C:cytosol"/>
    <property type="evidence" value="ECO:0007669"/>
    <property type="project" value="TreeGrafter"/>
</dbReference>
<dbReference type="InterPro" id="IPR029043">
    <property type="entry name" value="GcvT/YgfZ_C"/>
</dbReference>
<comment type="subunit">
    <text evidence="7">The glycine cleavage system is composed of four proteins: P, T, L and H.</text>
</comment>
<comment type="function">
    <text evidence="7">The glycine cleavage system catalyzes the degradation of glycine.</text>
</comment>
<dbReference type="Gene3D" id="3.30.70.1400">
    <property type="entry name" value="Aminomethyltransferase beta-barrel domains"/>
    <property type="match status" value="1"/>
</dbReference>
<dbReference type="PIRSF" id="PIRSF006487">
    <property type="entry name" value="GcvT"/>
    <property type="match status" value="1"/>
</dbReference>
<dbReference type="GO" id="GO:0032259">
    <property type="term" value="P:methylation"/>
    <property type="evidence" value="ECO:0007669"/>
    <property type="project" value="UniProtKB-KW"/>
</dbReference>
<comment type="similarity">
    <text evidence="1 7">Belongs to the GcvT family.</text>
</comment>
<dbReference type="EMBL" id="QSVB01000006">
    <property type="protein sequence ID" value="RGN91470.1"/>
    <property type="molecule type" value="Genomic_DNA"/>
</dbReference>